<proteinExistence type="predicted"/>
<protein>
    <recommendedName>
        <fullName evidence="3">C3H1-type domain-containing protein</fullName>
    </recommendedName>
</protein>
<dbReference type="GO" id="GO:0008270">
    <property type="term" value="F:zinc ion binding"/>
    <property type="evidence" value="ECO:0007669"/>
    <property type="project" value="UniProtKB-KW"/>
</dbReference>
<reference evidence="4 5" key="1">
    <citation type="submission" date="2019-04" db="EMBL/GenBank/DDBJ databases">
        <title>Fungal friends and foes A comparative genomics study of 23 Aspergillus species from section Flavi.</title>
        <authorList>
            <consortium name="DOE Joint Genome Institute"/>
            <person name="Kjaerbolling I."/>
            <person name="Vesth T.C."/>
            <person name="Frisvad J.C."/>
            <person name="Nybo J.L."/>
            <person name="Theobald S."/>
            <person name="Kildgaard S."/>
            <person name="Petersen T.I."/>
            <person name="Kuo A."/>
            <person name="Sato A."/>
            <person name="Lyhne E.K."/>
            <person name="Kogle M.E."/>
            <person name="Wiebenga A."/>
            <person name="Kun R.S."/>
            <person name="Lubbers R.J."/>
            <person name="Makela M.R."/>
            <person name="Barry K."/>
            <person name="Chovatia M."/>
            <person name="Clum A."/>
            <person name="Daum C."/>
            <person name="Haridas S."/>
            <person name="He G."/>
            <person name="LaButti K."/>
            <person name="Lipzen A."/>
            <person name="Mondo S."/>
            <person name="Pangilinan J."/>
            <person name="Riley R."/>
            <person name="Salamov A."/>
            <person name="Simmons B.A."/>
            <person name="Magnuson J.K."/>
            <person name="Henrissat B."/>
            <person name="Mortensen U.H."/>
            <person name="Larsen T.O."/>
            <person name="De vries R.P."/>
            <person name="Grigoriev I.V."/>
            <person name="Machida M."/>
            <person name="Baker S.E."/>
            <person name="Andersen M.R."/>
        </authorList>
    </citation>
    <scope>NUCLEOTIDE SEQUENCE [LARGE SCALE GENOMIC DNA]</scope>
    <source>
        <strain evidence="4 5">CBS 126849</strain>
    </source>
</reference>
<evidence type="ECO:0000256" key="1">
    <source>
        <dbReference type="PROSITE-ProRule" id="PRU00723"/>
    </source>
</evidence>
<feature type="compositionally biased region" description="Basic and acidic residues" evidence="2">
    <location>
        <begin position="43"/>
        <end position="56"/>
    </location>
</feature>
<sequence length="213" mass="24030">MLCNISKAFKNDQSPGTMGLETRYSELYEWYKTFLQGKPSLEKRLEQARQEVKESRSGSPPLPHSGERSPSPISVLRSPKAGPTVTRNKSGQRLDLDSLSYARHVVTKNSPLIDTMNKVQGLRLCRSHYLTERCRHPNCTHRHDTNLTQEELETLRYLTRAQAPCNSGNGCKYPKCIYGHMCPQGPLKGLHTCSFAEDMHISDTIPVLSDSLD</sequence>
<keyword evidence="1" id="KW-0863">Zinc-finger</keyword>
<dbReference type="AlphaFoldDB" id="A0A5N6EI28"/>
<dbReference type="PANTHER" id="PTHR37543:SF1">
    <property type="entry name" value="CCCH ZINC FINGER DNA BINDING PROTEIN (AFU_ORTHOLOGUE AFUA_5G12760)"/>
    <property type="match status" value="1"/>
</dbReference>
<dbReference type="PROSITE" id="PS50103">
    <property type="entry name" value="ZF_C3H1"/>
    <property type="match status" value="1"/>
</dbReference>
<keyword evidence="5" id="KW-1185">Reference proteome</keyword>
<keyword evidence="1" id="KW-0479">Metal-binding</keyword>
<keyword evidence="1" id="KW-0862">Zinc</keyword>
<dbReference type="InterPro" id="IPR057654">
    <property type="entry name" value="Znf-CCCH_tandem"/>
</dbReference>
<evidence type="ECO:0000313" key="4">
    <source>
        <dbReference type="EMBL" id="KAB8217262.1"/>
    </source>
</evidence>
<dbReference type="Proteomes" id="UP000326799">
    <property type="component" value="Unassembled WGS sequence"/>
</dbReference>
<name>A0A5N6EI28_9EURO</name>
<evidence type="ECO:0000259" key="3">
    <source>
        <dbReference type="PROSITE" id="PS50103"/>
    </source>
</evidence>
<dbReference type="InterPro" id="IPR000571">
    <property type="entry name" value="Znf_CCCH"/>
</dbReference>
<dbReference type="Pfam" id="PF25543">
    <property type="entry name" value="zf-CCCH_tandem"/>
    <property type="match status" value="1"/>
</dbReference>
<feature type="zinc finger region" description="C3H1-type" evidence="1">
    <location>
        <begin position="120"/>
        <end position="146"/>
    </location>
</feature>
<organism evidence="4 5">
    <name type="scientific">Aspergillus novoparasiticus</name>
    <dbReference type="NCBI Taxonomy" id="986946"/>
    <lineage>
        <taxon>Eukaryota</taxon>
        <taxon>Fungi</taxon>
        <taxon>Dikarya</taxon>
        <taxon>Ascomycota</taxon>
        <taxon>Pezizomycotina</taxon>
        <taxon>Eurotiomycetes</taxon>
        <taxon>Eurotiomycetidae</taxon>
        <taxon>Eurotiales</taxon>
        <taxon>Aspergillaceae</taxon>
        <taxon>Aspergillus</taxon>
        <taxon>Aspergillus subgen. Circumdati</taxon>
    </lineage>
</organism>
<evidence type="ECO:0000313" key="5">
    <source>
        <dbReference type="Proteomes" id="UP000326799"/>
    </source>
</evidence>
<dbReference type="EMBL" id="ML733466">
    <property type="protein sequence ID" value="KAB8217262.1"/>
    <property type="molecule type" value="Genomic_DNA"/>
</dbReference>
<evidence type="ECO:0000256" key="2">
    <source>
        <dbReference type="SAM" id="MobiDB-lite"/>
    </source>
</evidence>
<gene>
    <name evidence="4" type="ORF">BDV33DRAFT_206531</name>
</gene>
<feature type="domain" description="C3H1-type" evidence="3">
    <location>
        <begin position="120"/>
        <end position="146"/>
    </location>
</feature>
<feature type="region of interest" description="Disordered" evidence="2">
    <location>
        <begin position="43"/>
        <end position="91"/>
    </location>
</feature>
<accession>A0A5N6EI28</accession>
<dbReference type="PANTHER" id="PTHR37543">
    <property type="entry name" value="CCCH ZINC FINGER DNA BINDING PROTEIN (AFU_ORTHOLOGUE AFUA_5G12760)"/>
    <property type="match status" value="1"/>
</dbReference>